<gene>
    <name evidence="1" type="ORF">HIJ39_12215</name>
</gene>
<dbReference type="EMBL" id="JABBVZ010000040">
    <property type="protein sequence ID" value="NMP23105.1"/>
    <property type="molecule type" value="Genomic_DNA"/>
</dbReference>
<organism evidence="1 2">
    <name type="scientific">Sulfobacillus harzensis</name>
    <dbReference type="NCBI Taxonomy" id="2729629"/>
    <lineage>
        <taxon>Bacteria</taxon>
        <taxon>Bacillati</taxon>
        <taxon>Bacillota</taxon>
        <taxon>Clostridia</taxon>
        <taxon>Eubacteriales</taxon>
        <taxon>Clostridiales Family XVII. Incertae Sedis</taxon>
        <taxon>Sulfobacillus</taxon>
    </lineage>
</organism>
<evidence type="ECO:0000313" key="1">
    <source>
        <dbReference type="EMBL" id="NMP23105.1"/>
    </source>
</evidence>
<sequence length="321" mass="33208">MPLKPDTSAAYSSLSGSYQGAVDTMATNGNGQFLLDFSLSEPQTVSLDLTVTDGNQNSVTVPLPAATFSGPAALTTSTLTLDGVPGTVIAPWNPSSNPVTRVFGASVLSNETAAHGPAHLAVFTAGDATSISQSDVTHFATQFGLAQPNVTVAYSGPNACTATSCGTAMVPIEEELSLDLQMMETSAPGSDIQIYEAGSLRSALNQVVAQDTANVFSISYGVGEIPEQQYYINAQSNWDTLAEEANAEGITITVSAGDSGGYEGALEYETQPMLSYPANSPYVTSLGGLETSVSPIFDINQNALWGAILVPNCLSPHCSLS</sequence>
<comment type="caution">
    <text evidence="1">The sequence shown here is derived from an EMBL/GenBank/DDBJ whole genome shotgun (WGS) entry which is preliminary data.</text>
</comment>
<dbReference type="InterPro" id="IPR050819">
    <property type="entry name" value="Tripeptidyl-peptidase_I"/>
</dbReference>
<keyword evidence="2" id="KW-1185">Reference proteome</keyword>
<dbReference type="RefSeq" id="WP_169100069.1">
    <property type="nucleotide sequence ID" value="NZ_JABBVZ010000040.1"/>
</dbReference>
<dbReference type="GO" id="GO:0008240">
    <property type="term" value="F:tripeptidyl-peptidase activity"/>
    <property type="evidence" value="ECO:0007669"/>
    <property type="project" value="TreeGrafter"/>
</dbReference>
<proteinExistence type="predicted"/>
<dbReference type="InterPro" id="IPR036852">
    <property type="entry name" value="Peptidase_S8/S53_dom_sf"/>
</dbReference>
<protein>
    <recommendedName>
        <fullName evidence="3">Peptidase S53 domain-containing protein</fullName>
    </recommendedName>
</protein>
<name>A0A7Y0Q373_9FIRM</name>
<dbReference type="SUPFAM" id="SSF52743">
    <property type="entry name" value="Subtilisin-like"/>
    <property type="match status" value="1"/>
</dbReference>
<reference evidence="1 2" key="1">
    <citation type="submission" date="2020-04" db="EMBL/GenBank/DDBJ databases">
        <authorList>
            <person name="Zhang R."/>
            <person name="Schippers A."/>
        </authorList>
    </citation>
    <scope>NUCLEOTIDE SEQUENCE [LARGE SCALE GENOMIC DNA]</scope>
    <source>
        <strain evidence="1 2">DSM 109850</strain>
    </source>
</reference>
<dbReference type="Gene3D" id="3.40.50.200">
    <property type="entry name" value="Peptidase S8/S53 domain"/>
    <property type="match status" value="1"/>
</dbReference>
<dbReference type="AlphaFoldDB" id="A0A7Y0Q373"/>
<dbReference type="Proteomes" id="UP000533476">
    <property type="component" value="Unassembled WGS sequence"/>
</dbReference>
<dbReference type="PANTHER" id="PTHR14218">
    <property type="entry name" value="PROTEASE S8 TRIPEPTIDYL PEPTIDASE I CLN2"/>
    <property type="match status" value="1"/>
</dbReference>
<evidence type="ECO:0008006" key="3">
    <source>
        <dbReference type="Google" id="ProtNLM"/>
    </source>
</evidence>
<evidence type="ECO:0000313" key="2">
    <source>
        <dbReference type="Proteomes" id="UP000533476"/>
    </source>
</evidence>
<dbReference type="GO" id="GO:0006508">
    <property type="term" value="P:proteolysis"/>
    <property type="evidence" value="ECO:0007669"/>
    <property type="project" value="InterPro"/>
</dbReference>
<dbReference type="PANTHER" id="PTHR14218:SF15">
    <property type="entry name" value="TRIPEPTIDYL-PEPTIDASE 1"/>
    <property type="match status" value="1"/>
</dbReference>
<dbReference type="GO" id="GO:0004252">
    <property type="term" value="F:serine-type endopeptidase activity"/>
    <property type="evidence" value="ECO:0007669"/>
    <property type="project" value="InterPro"/>
</dbReference>
<accession>A0A7Y0Q373</accession>